<evidence type="ECO:0000256" key="2">
    <source>
        <dbReference type="ARBA" id="ARBA00022679"/>
    </source>
</evidence>
<evidence type="ECO:0000313" key="7">
    <source>
        <dbReference type="Proteomes" id="UP001240639"/>
    </source>
</evidence>
<dbReference type="InterPro" id="IPR034646">
    <property type="entry name" value="ADCK3_dom"/>
</dbReference>
<organism evidence="6 7">
    <name type="scientific">Qipengyuania profundimaris</name>
    <dbReference type="NCBI Taxonomy" id="3067652"/>
    <lineage>
        <taxon>Bacteria</taxon>
        <taxon>Pseudomonadati</taxon>
        <taxon>Pseudomonadota</taxon>
        <taxon>Alphaproteobacteria</taxon>
        <taxon>Sphingomonadales</taxon>
        <taxon>Erythrobacteraceae</taxon>
        <taxon>Qipengyuania</taxon>
    </lineage>
</organism>
<evidence type="ECO:0000259" key="5">
    <source>
        <dbReference type="Pfam" id="PF03109"/>
    </source>
</evidence>
<dbReference type="InterPro" id="IPR011009">
    <property type="entry name" value="Kinase-like_dom_sf"/>
</dbReference>
<dbReference type="RefSeq" id="WP_305932388.1">
    <property type="nucleotide sequence ID" value="NZ_JAVAIM010000001.1"/>
</dbReference>
<keyword evidence="7" id="KW-1185">Reference proteome</keyword>
<dbReference type="InterPro" id="IPR004147">
    <property type="entry name" value="ABC1_dom"/>
</dbReference>
<evidence type="ECO:0000313" key="6">
    <source>
        <dbReference type="EMBL" id="MDP4575041.1"/>
    </source>
</evidence>
<comment type="similarity">
    <text evidence="1">Belongs to the protein kinase superfamily. ADCK protein kinase family.</text>
</comment>
<evidence type="ECO:0000256" key="4">
    <source>
        <dbReference type="ARBA" id="ARBA00022840"/>
    </source>
</evidence>
<dbReference type="EC" id="2.7.-.-" evidence="6"/>
<dbReference type="Proteomes" id="UP001240639">
    <property type="component" value="Unassembled WGS sequence"/>
</dbReference>
<dbReference type="SUPFAM" id="SSF56112">
    <property type="entry name" value="Protein kinase-like (PK-like)"/>
    <property type="match status" value="1"/>
</dbReference>
<name>A0ABT9HPJ0_9SPHN</name>
<keyword evidence="4" id="KW-0067">ATP-binding</keyword>
<dbReference type="PANTHER" id="PTHR43851:SF3">
    <property type="entry name" value="COENZYME Q8"/>
    <property type="match status" value="1"/>
</dbReference>
<reference evidence="6 7" key="1">
    <citation type="submission" date="2023-08" db="EMBL/GenBank/DDBJ databases">
        <title>genomic of G39.</title>
        <authorList>
            <person name="Wang Y."/>
        </authorList>
    </citation>
    <scope>NUCLEOTIDE SEQUENCE [LARGE SCALE GENOMIC DNA]</scope>
    <source>
        <strain evidence="6 7">G39</strain>
    </source>
</reference>
<accession>A0ABT9HPJ0</accession>
<sequence length="446" mass="49966">MADDTEDPRDRHRSVPSSRAGRLAGFTRLAGGVAGGMLSEGARRLAAGERPRIDQLILTPGNAMRLADRLSHLRGAAMKLGQMISMDAGDFLPPELAEILARLRERADFMPPRQLDKVLSAEWGKDWRRQFRRFEPRPIAAASIGQVHRALTPDGRSLAVKVQYPGIAQSIDSDVDNVASLLKIAGLLPKELDIGPLLAAAKQQLHEEADYRREGEMMQAFAERLRDDDRFIVPELDTELNRDRVLVMSFEEGRPIETLADETQGTIDRIFTNLIELVASELFEFGLMQTDPNFANYRYRSDTEQIVLLDFGAARQIDPAIALSYRRLLMAGLAEDREQVREEAITAGFINPRAVERHPDRVDKAIDIIVTEMARQEKLDFGDRAFVPEIRDTVMPIAQDRESWHLPPAETLFVQRKVSGTALLGARLKARVDVRGIVEATFARTA</sequence>
<proteinExistence type="inferred from homology"/>
<evidence type="ECO:0000256" key="3">
    <source>
        <dbReference type="ARBA" id="ARBA00022741"/>
    </source>
</evidence>
<protein>
    <submittedName>
        <fullName evidence="6">AarF/ABC1/UbiB kinase family protein</fullName>
        <ecNumber evidence="6">2.7.-.-</ecNumber>
    </submittedName>
</protein>
<dbReference type="InterPro" id="IPR051409">
    <property type="entry name" value="Atypical_kinase_ADCK"/>
</dbReference>
<dbReference type="CDD" id="cd13970">
    <property type="entry name" value="ABC1_ADCK3"/>
    <property type="match status" value="1"/>
</dbReference>
<gene>
    <name evidence="6" type="ORF">Q9K02_07815</name>
</gene>
<dbReference type="EMBL" id="JAVAIM010000001">
    <property type="protein sequence ID" value="MDP4575041.1"/>
    <property type="molecule type" value="Genomic_DNA"/>
</dbReference>
<comment type="caution">
    <text evidence="6">The sequence shown here is derived from an EMBL/GenBank/DDBJ whole genome shotgun (WGS) entry which is preliminary data.</text>
</comment>
<keyword evidence="2 6" id="KW-0808">Transferase</keyword>
<dbReference type="Pfam" id="PF03109">
    <property type="entry name" value="ABC1"/>
    <property type="match status" value="1"/>
</dbReference>
<feature type="domain" description="ABC1 atypical kinase-like" evidence="5">
    <location>
        <begin position="102"/>
        <end position="342"/>
    </location>
</feature>
<keyword evidence="3" id="KW-0547">Nucleotide-binding</keyword>
<keyword evidence="6" id="KW-0418">Kinase</keyword>
<dbReference type="GO" id="GO:0016301">
    <property type="term" value="F:kinase activity"/>
    <property type="evidence" value="ECO:0007669"/>
    <property type="project" value="UniProtKB-KW"/>
</dbReference>
<dbReference type="PANTHER" id="PTHR43851">
    <property type="match status" value="1"/>
</dbReference>
<evidence type="ECO:0000256" key="1">
    <source>
        <dbReference type="ARBA" id="ARBA00009670"/>
    </source>
</evidence>